<evidence type="ECO:0000313" key="1">
    <source>
        <dbReference type="EMBL" id="RNJ43963.1"/>
    </source>
</evidence>
<organism evidence="1 2">
    <name type="scientific">Mesorhizobium japonicum</name>
    <dbReference type="NCBI Taxonomy" id="2066070"/>
    <lineage>
        <taxon>Bacteria</taxon>
        <taxon>Pseudomonadati</taxon>
        <taxon>Pseudomonadota</taxon>
        <taxon>Alphaproteobacteria</taxon>
        <taxon>Hyphomicrobiales</taxon>
        <taxon>Phyllobacteriaceae</taxon>
        <taxon>Mesorhizobium</taxon>
    </lineage>
</organism>
<accession>A0A3M9X7K0</accession>
<comment type="caution">
    <text evidence="1">The sequence shown here is derived from an EMBL/GenBank/DDBJ whole genome shotgun (WGS) entry which is preliminary data.</text>
</comment>
<dbReference type="InterPro" id="IPR010869">
    <property type="entry name" value="DUF1501"/>
</dbReference>
<protein>
    <recommendedName>
        <fullName evidence="3">DUF1501 domain-containing protein</fullName>
    </recommendedName>
</protein>
<dbReference type="RefSeq" id="WP_123168825.1">
    <property type="nucleotide sequence ID" value="NZ_QKOD01000005.1"/>
</dbReference>
<dbReference type="EMBL" id="QKOD01000005">
    <property type="protein sequence ID" value="RNJ43963.1"/>
    <property type="molecule type" value="Genomic_DNA"/>
</dbReference>
<dbReference type="Pfam" id="PF07394">
    <property type="entry name" value="DUF1501"/>
    <property type="match status" value="1"/>
</dbReference>
<dbReference type="PANTHER" id="PTHR43737:SF1">
    <property type="entry name" value="DUF1501 DOMAIN-CONTAINING PROTEIN"/>
    <property type="match status" value="1"/>
</dbReference>
<name>A0A3M9X7K0_9HYPH</name>
<evidence type="ECO:0008006" key="3">
    <source>
        <dbReference type="Google" id="ProtNLM"/>
    </source>
</evidence>
<dbReference type="AlphaFoldDB" id="A0A3M9X7K0"/>
<sequence>MSLLCETPHPSRRAVLMTGGALFAWAHLPRFARAADNRDPRLIVIVLRGALDGLSAVGPVGDPDYAGLHGDIALSLAGPHAALPLDGFFAVNPAMPVFARLFKANQAAVVHAAATGYRERSHFDGQDVLESGFAGPGHVATGWLNRALESLPAGDRVATLGGLAVGPSTPLVIRGAAPVLGWAPQSLPAPAGDLAARVLDLYQHRDPVLAAALQKGLDAERMALDDQIGGNVMKPNVGAMKPKGGLDSAAGMRQAAQGAARLVAADDGPRVAALAFDGWDTHVNEGGASGRLATLLGGLDGAFKEFEKGLGERWKDTAIVAITEFGRTAQINGTVGTDHGTGTVVLLAGGAIKGGRVIADWPGLKPAQLYEQRDLAPTSDVRAVLKGLLADQFGLSAAVLSDKVFPESAAVQPMRDLIV</sequence>
<evidence type="ECO:0000313" key="2">
    <source>
        <dbReference type="Proteomes" id="UP000275436"/>
    </source>
</evidence>
<proteinExistence type="predicted"/>
<reference evidence="1 2" key="1">
    <citation type="journal article" date="2018" name="Mol. Plant Microbe Interact.">
        <title>Taxonomically Different Co-Microsymbionts of a Relict Legume, Oxytropis popoviana, Have Complementary Sets of Symbiotic Genes and Together Increase the Efficiency of Plant Nodulation.</title>
        <authorList>
            <person name="Safronova V."/>
            <person name="Belimov A."/>
            <person name="Sazanova A."/>
            <person name="Chirak E."/>
            <person name="Verkhozina A."/>
            <person name="Kuznetsova I."/>
            <person name="Andronov E."/>
            <person name="Puhalsky J."/>
            <person name="Tikhonovich I."/>
        </authorList>
    </citation>
    <scope>NUCLEOTIDE SEQUENCE [LARGE SCALE GENOMIC DNA]</scope>
    <source>
        <strain evidence="1 2">Opo-235</strain>
    </source>
</reference>
<dbReference type="PANTHER" id="PTHR43737">
    <property type="entry name" value="BLL7424 PROTEIN"/>
    <property type="match status" value="1"/>
</dbReference>
<dbReference type="Proteomes" id="UP000275436">
    <property type="component" value="Unassembled WGS sequence"/>
</dbReference>
<gene>
    <name evidence="1" type="ORF">DNR46_20580</name>
</gene>